<feature type="domain" description="Peptidase S26" evidence="7">
    <location>
        <begin position="12"/>
        <end position="159"/>
    </location>
</feature>
<accession>A0ABS2MTA3</accession>
<dbReference type="Proteomes" id="UP000767854">
    <property type="component" value="Unassembled WGS sequence"/>
</dbReference>
<evidence type="ECO:0000256" key="1">
    <source>
        <dbReference type="ARBA" id="ARBA00000677"/>
    </source>
</evidence>
<dbReference type="InterPro" id="IPR000223">
    <property type="entry name" value="Pept_S26A_signal_pept_1"/>
</dbReference>
<comment type="catalytic activity">
    <reaction evidence="1 6">
        <text>Cleavage of hydrophobic, N-terminal signal or leader sequences from secreted and periplasmic proteins.</text>
        <dbReference type="EC" id="3.4.21.89"/>
    </reaction>
</comment>
<dbReference type="EC" id="3.4.21.89" evidence="4 6"/>
<comment type="caution">
    <text evidence="8">The sequence shown here is derived from an EMBL/GenBank/DDBJ whole genome shotgun (WGS) entry which is preliminary data.</text>
</comment>
<dbReference type="PROSITE" id="PS00761">
    <property type="entry name" value="SPASE_I_3"/>
    <property type="match status" value="1"/>
</dbReference>
<keyword evidence="6" id="KW-0645">Protease</keyword>
<dbReference type="NCBIfam" id="TIGR02227">
    <property type="entry name" value="sigpep_I_bact"/>
    <property type="match status" value="1"/>
</dbReference>
<dbReference type="GO" id="GO:0009003">
    <property type="term" value="F:signal peptidase activity"/>
    <property type="evidence" value="ECO:0007669"/>
    <property type="project" value="UniProtKB-EC"/>
</dbReference>
<evidence type="ECO:0000256" key="4">
    <source>
        <dbReference type="ARBA" id="ARBA00013208"/>
    </source>
</evidence>
<dbReference type="Pfam" id="PF10502">
    <property type="entry name" value="Peptidase_S26"/>
    <property type="match status" value="1"/>
</dbReference>
<dbReference type="InterPro" id="IPR036286">
    <property type="entry name" value="LexA/Signal_pep-like_sf"/>
</dbReference>
<gene>
    <name evidence="8" type="ORF">JOC49_002181</name>
</gene>
<evidence type="ECO:0000256" key="5">
    <source>
        <dbReference type="ARBA" id="ARBA00022801"/>
    </source>
</evidence>
<evidence type="ECO:0000259" key="7">
    <source>
        <dbReference type="Pfam" id="PF10502"/>
    </source>
</evidence>
<organism evidence="8 9">
    <name type="scientific">Fusibacter tunisiensis</name>
    <dbReference type="NCBI Taxonomy" id="1008308"/>
    <lineage>
        <taxon>Bacteria</taxon>
        <taxon>Bacillati</taxon>
        <taxon>Bacillota</taxon>
        <taxon>Clostridia</taxon>
        <taxon>Eubacteriales</taxon>
        <taxon>Eubacteriales Family XII. Incertae Sedis</taxon>
        <taxon>Fusibacter</taxon>
    </lineage>
</organism>
<dbReference type="EMBL" id="JAFBDT010000023">
    <property type="protein sequence ID" value="MBM7562620.1"/>
    <property type="molecule type" value="Genomic_DNA"/>
</dbReference>
<dbReference type="PANTHER" id="PTHR43390:SF1">
    <property type="entry name" value="CHLOROPLAST PROCESSING PEPTIDASE"/>
    <property type="match status" value="1"/>
</dbReference>
<dbReference type="PANTHER" id="PTHR43390">
    <property type="entry name" value="SIGNAL PEPTIDASE I"/>
    <property type="match status" value="1"/>
</dbReference>
<protein>
    <recommendedName>
        <fullName evidence="4 6">Signal peptidase I</fullName>
        <ecNumber evidence="4 6">3.4.21.89</ecNumber>
    </recommendedName>
</protein>
<proteinExistence type="inferred from homology"/>
<dbReference type="Gene3D" id="2.10.109.10">
    <property type="entry name" value="Umud Fragment, subunit A"/>
    <property type="match status" value="1"/>
</dbReference>
<sequence length="170" mass="19682">MKDKYKKNEDRVLKVIFRVLLVFLFFNIFFFKIVTVSGDSMSPTLEEGRFYVATHFNETYERGDIVIIKTEKRLPLTKRIIALEGDHIKLGNDGVFVNGVKLDEPYLAEFEFPSFYTEPIELTVPDGKIYVLGDNRPISLDSRKFGTIHADNILGKVRYKISLEGLRLLR</sequence>
<evidence type="ECO:0000256" key="2">
    <source>
        <dbReference type="ARBA" id="ARBA00004401"/>
    </source>
</evidence>
<keyword evidence="5 6" id="KW-0378">Hydrolase</keyword>
<name>A0ABS2MTA3_9FIRM</name>
<comment type="subcellular location">
    <subcellularLocation>
        <location evidence="2">Cell membrane</location>
        <topology evidence="2">Single-pass type II membrane protein</topology>
    </subcellularLocation>
    <subcellularLocation>
        <location evidence="6">Membrane</location>
        <topology evidence="6">Single-pass type II membrane protein</topology>
    </subcellularLocation>
</comment>
<dbReference type="CDD" id="cd06530">
    <property type="entry name" value="S26_SPase_I"/>
    <property type="match status" value="1"/>
</dbReference>
<keyword evidence="6" id="KW-0472">Membrane</keyword>
<keyword evidence="6" id="KW-0812">Transmembrane</keyword>
<evidence type="ECO:0000313" key="9">
    <source>
        <dbReference type="Proteomes" id="UP000767854"/>
    </source>
</evidence>
<comment type="similarity">
    <text evidence="3 6">Belongs to the peptidase S26 family.</text>
</comment>
<dbReference type="PRINTS" id="PR00727">
    <property type="entry name" value="LEADERPTASE"/>
</dbReference>
<evidence type="ECO:0000256" key="6">
    <source>
        <dbReference type="RuleBase" id="RU362042"/>
    </source>
</evidence>
<dbReference type="RefSeq" id="WP_204665050.1">
    <property type="nucleotide sequence ID" value="NZ_JAFBDT010000023.1"/>
</dbReference>
<reference evidence="8 9" key="1">
    <citation type="submission" date="2021-01" db="EMBL/GenBank/DDBJ databases">
        <title>Genomic Encyclopedia of Type Strains, Phase IV (KMG-IV): sequencing the most valuable type-strain genomes for metagenomic binning, comparative biology and taxonomic classification.</title>
        <authorList>
            <person name="Goeker M."/>
        </authorList>
    </citation>
    <scope>NUCLEOTIDE SEQUENCE [LARGE SCALE GENOMIC DNA]</scope>
    <source>
        <strain evidence="8 9">DSM 24436</strain>
    </source>
</reference>
<keyword evidence="9" id="KW-1185">Reference proteome</keyword>
<feature type="transmembrane region" description="Helical" evidence="6">
    <location>
        <begin position="12"/>
        <end position="31"/>
    </location>
</feature>
<evidence type="ECO:0000256" key="3">
    <source>
        <dbReference type="ARBA" id="ARBA00009370"/>
    </source>
</evidence>
<dbReference type="InterPro" id="IPR019533">
    <property type="entry name" value="Peptidase_S26"/>
</dbReference>
<dbReference type="InterPro" id="IPR019758">
    <property type="entry name" value="Pept_S26A_signal_pept_1_CS"/>
</dbReference>
<dbReference type="SUPFAM" id="SSF51306">
    <property type="entry name" value="LexA/Signal peptidase"/>
    <property type="match status" value="1"/>
</dbReference>
<keyword evidence="6" id="KW-1133">Transmembrane helix</keyword>
<evidence type="ECO:0000313" key="8">
    <source>
        <dbReference type="EMBL" id="MBM7562620.1"/>
    </source>
</evidence>